<evidence type="ECO:0000256" key="2">
    <source>
        <dbReference type="SAM" id="SignalP"/>
    </source>
</evidence>
<gene>
    <name evidence="3" type="ORF">HCN44_004315</name>
</gene>
<dbReference type="AlphaFoldDB" id="A0A834XWJ9"/>
<evidence type="ECO:0008006" key="5">
    <source>
        <dbReference type="Google" id="ProtNLM"/>
    </source>
</evidence>
<dbReference type="EMBL" id="JACMRX010000002">
    <property type="protein sequence ID" value="KAF7994843.1"/>
    <property type="molecule type" value="Genomic_DNA"/>
</dbReference>
<name>A0A834XWJ9_APHGI</name>
<evidence type="ECO:0000256" key="1">
    <source>
        <dbReference type="SAM" id="MobiDB-lite"/>
    </source>
</evidence>
<dbReference type="OrthoDB" id="7696184at2759"/>
<dbReference type="Proteomes" id="UP000639338">
    <property type="component" value="Unassembled WGS sequence"/>
</dbReference>
<accession>A0A834XWJ9</accession>
<comment type="caution">
    <text evidence="3">The sequence shown here is derived from an EMBL/GenBank/DDBJ whole genome shotgun (WGS) entry which is preliminary data.</text>
</comment>
<feature type="chain" id="PRO_5032485222" description="Odorant-binding protein" evidence="2">
    <location>
        <begin position="24"/>
        <end position="87"/>
    </location>
</feature>
<feature type="compositionally biased region" description="Polar residues" evidence="1">
    <location>
        <begin position="59"/>
        <end position="80"/>
    </location>
</feature>
<sequence>MVFCTAHFVISHILEIVMSIACAWESSSDNEPEINEPCPAFTDKIKGMFYNCSLMPSESVNGQSTYSSPVATSRRSVNTRSDIRSVD</sequence>
<keyword evidence="2" id="KW-0732">Signal</keyword>
<keyword evidence="4" id="KW-1185">Reference proteome</keyword>
<evidence type="ECO:0000313" key="3">
    <source>
        <dbReference type="EMBL" id="KAF7994843.1"/>
    </source>
</evidence>
<feature type="region of interest" description="Disordered" evidence="1">
    <location>
        <begin position="59"/>
        <end position="87"/>
    </location>
</feature>
<reference evidence="3 4" key="1">
    <citation type="submission" date="2020-08" db="EMBL/GenBank/DDBJ databases">
        <title>Aphidius gifuensis genome sequencing and assembly.</title>
        <authorList>
            <person name="Du Z."/>
        </authorList>
    </citation>
    <scope>NUCLEOTIDE SEQUENCE [LARGE SCALE GENOMIC DNA]</scope>
    <source>
        <strain evidence="3">YNYX2018</strain>
        <tissue evidence="3">Adults</tissue>
    </source>
</reference>
<protein>
    <recommendedName>
        <fullName evidence="5">Odorant-binding protein</fullName>
    </recommendedName>
</protein>
<organism evidence="3 4">
    <name type="scientific">Aphidius gifuensis</name>
    <name type="common">Parasitoid wasp</name>
    <dbReference type="NCBI Taxonomy" id="684658"/>
    <lineage>
        <taxon>Eukaryota</taxon>
        <taxon>Metazoa</taxon>
        <taxon>Ecdysozoa</taxon>
        <taxon>Arthropoda</taxon>
        <taxon>Hexapoda</taxon>
        <taxon>Insecta</taxon>
        <taxon>Pterygota</taxon>
        <taxon>Neoptera</taxon>
        <taxon>Endopterygota</taxon>
        <taxon>Hymenoptera</taxon>
        <taxon>Apocrita</taxon>
        <taxon>Ichneumonoidea</taxon>
        <taxon>Braconidae</taxon>
        <taxon>Aphidiinae</taxon>
        <taxon>Aphidius</taxon>
    </lineage>
</organism>
<evidence type="ECO:0000313" key="4">
    <source>
        <dbReference type="Proteomes" id="UP000639338"/>
    </source>
</evidence>
<feature type="signal peptide" evidence="2">
    <location>
        <begin position="1"/>
        <end position="23"/>
    </location>
</feature>
<proteinExistence type="predicted"/>